<protein>
    <recommendedName>
        <fullName evidence="8">Dehydrogenase</fullName>
    </recommendedName>
</protein>
<evidence type="ECO:0000256" key="2">
    <source>
        <dbReference type="ARBA" id="ARBA00023002"/>
    </source>
</evidence>
<keyword evidence="3" id="KW-0520">NAD</keyword>
<organism evidence="6 7">
    <name type="scientific">Pristionchus entomophagus</name>
    <dbReference type="NCBI Taxonomy" id="358040"/>
    <lineage>
        <taxon>Eukaryota</taxon>
        <taxon>Metazoa</taxon>
        <taxon>Ecdysozoa</taxon>
        <taxon>Nematoda</taxon>
        <taxon>Chromadorea</taxon>
        <taxon>Rhabditida</taxon>
        <taxon>Rhabditina</taxon>
        <taxon>Diplogasteromorpha</taxon>
        <taxon>Diplogasteroidea</taxon>
        <taxon>Neodiplogasteridae</taxon>
        <taxon>Pristionchus</taxon>
    </lineage>
</organism>
<feature type="transmembrane region" description="Helical" evidence="5">
    <location>
        <begin position="12"/>
        <end position="31"/>
    </location>
</feature>
<dbReference type="Pfam" id="PF00106">
    <property type="entry name" value="adh_short"/>
    <property type="match status" value="1"/>
</dbReference>
<dbReference type="SUPFAM" id="SSF51735">
    <property type="entry name" value="NAD(P)-binding Rossmann-fold domains"/>
    <property type="match status" value="1"/>
</dbReference>
<evidence type="ECO:0008006" key="8">
    <source>
        <dbReference type="Google" id="ProtNLM"/>
    </source>
</evidence>
<evidence type="ECO:0000313" key="7">
    <source>
        <dbReference type="Proteomes" id="UP001432027"/>
    </source>
</evidence>
<evidence type="ECO:0000256" key="5">
    <source>
        <dbReference type="SAM" id="Phobius"/>
    </source>
</evidence>
<dbReference type="FunFam" id="3.40.50.720:FF:000202">
    <property type="entry name" value="Short-chain dehydrogenase/reductase family 16C member 6"/>
    <property type="match status" value="1"/>
</dbReference>
<dbReference type="GO" id="GO:0005811">
    <property type="term" value="C:lipid droplet"/>
    <property type="evidence" value="ECO:0007669"/>
    <property type="project" value="TreeGrafter"/>
</dbReference>
<dbReference type="PROSITE" id="PS00061">
    <property type="entry name" value="ADH_SHORT"/>
    <property type="match status" value="1"/>
</dbReference>
<dbReference type="AlphaFoldDB" id="A0AAV5T493"/>
<dbReference type="InterPro" id="IPR020904">
    <property type="entry name" value="Sc_DH/Rdtase_CS"/>
</dbReference>
<proteinExistence type="inferred from homology"/>
<dbReference type="CDD" id="cd05339">
    <property type="entry name" value="17beta-HSDXI-like_SDR_c"/>
    <property type="match status" value="1"/>
</dbReference>
<keyword evidence="5" id="KW-1133">Transmembrane helix</keyword>
<dbReference type="InterPro" id="IPR036291">
    <property type="entry name" value="NAD(P)-bd_dom_sf"/>
</dbReference>
<dbReference type="PRINTS" id="PR00081">
    <property type="entry name" value="GDHRDH"/>
</dbReference>
<keyword evidence="7" id="KW-1185">Reference proteome</keyword>
<keyword evidence="2" id="KW-0560">Oxidoreductase</keyword>
<dbReference type="InterPro" id="IPR002347">
    <property type="entry name" value="SDR_fam"/>
</dbReference>
<dbReference type="PANTHER" id="PTHR24322:SF742">
    <property type="entry name" value="PROTEIN DHS-3"/>
    <property type="match status" value="1"/>
</dbReference>
<dbReference type="PANTHER" id="PTHR24322">
    <property type="entry name" value="PKSB"/>
    <property type="match status" value="1"/>
</dbReference>
<dbReference type="EMBL" id="BTSX01000003">
    <property type="protein sequence ID" value="GMS90331.1"/>
    <property type="molecule type" value="Genomic_DNA"/>
</dbReference>
<accession>A0AAV5T493</accession>
<evidence type="ECO:0000313" key="6">
    <source>
        <dbReference type="EMBL" id="GMS90331.1"/>
    </source>
</evidence>
<comment type="caution">
    <text evidence="6">The sequence shown here is derived from an EMBL/GenBank/DDBJ whole genome shotgun (WGS) entry which is preliminary data.</text>
</comment>
<evidence type="ECO:0000256" key="3">
    <source>
        <dbReference type="ARBA" id="ARBA00023027"/>
    </source>
</evidence>
<keyword evidence="5" id="KW-0472">Membrane</keyword>
<sequence>MHEYMEELLQGLIVLVRVLLSIVVASVKAILPRGILPRKNVRGEICLITGAGSGIGRLMALEFAKLGCTMVLWDVNTAGNEETKAMVEKTGATIVHHPTSKVHAYTVDLSKRKQINETAERVKKEVGTVDILINNAGVVTGKTLLESPDEMIERTMAVNATACLYTTKNFLAPMIERNHGHIVTVASILGKLGAPGVVDYCASKYAAVGYHDSLAAELYKLKADGIKTTLVMPYLILTGMFDGTENKSRIISNLEPQYVVDCVMEAVLTNKEELIMPKILYGVALQHFLPTEARHIVAEYLGQYEAMDTFKGRTLANR</sequence>
<dbReference type="Gene3D" id="3.40.50.720">
    <property type="entry name" value="NAD(P)-binding Rossmann-like Domain"/>
    <property type="match status" value="1"/>
</dbReference>
<evidence type="ECO:0000256" key="4">
    <source>
        <dbReference type="RuleBase" id="RU000363"/>
    </source>
</evidence>
<gene>
    <name evidence="6" type="ORF">PENTCL1PPCAC_12506</name>
</gene>
<dbReference type="Proteomes" id="UP001432027">
    <property type="component" value="Unassembled WGS sequence"/>
</dbReference>
<reference evidence="6" key="1">
    <citation type="submission" date="2023-10" db="EMBL/GenBank/DDBJ databases">
        <title>Genome assembly of Pristionchus species.</title>
        <authorList>
            <person name="Yoshida K."/>
            <person name="Sommer R.J."/>
        </authorList>
    </citation>
    <scope>NUCLEOTIDE SEQUENCE</scope>
    <source>
        <strain evidence="6">RS0144</strain>
    </source>
</reference>
<keyword evidence="5" id="KW-0812">Transmembrane</keyword>
<name>A0AAV5T493_9BILA</name>
<dbReference type="PRINTS" id="PR00080">
    <property type="entry name" value="SDRFAMILY"/>
</dbReference>
<comment type="similarity">
    <text evidence="1 4">Belongs to the short-chain dehydrogenases/reductases (SDR) family.</text>
</comment>
<dbReference type="GO" id="GO:0016616">
    <property type="term" value="F:oxidoreductase activity, acting on the CH-OH group of donors, NAD or NADP as acceptor"/>
    <property type="evidence" value="ECO:0007669"/>
    <property type="project" value="TreeGrafter"/>
</dbReference>
<evidence type="ECO:0000256" key="1">
    <source>
        <dbReference type="ARBA" id="ARBA00006484"/>
    </source>
</evidence>